<dbReference type="InterPro" id="IPR000160">
    <property type="entry name" value="GGDEF_dom"/>
</dbReference>
<organism evidence="3 4">
    <name type="scientific">Pseudidiomarina sediminum</name>
    <dbReference type="NCBI Taxonomy" id="431675"/>
    <lineage>
        <taxon>Bacteria</taxon>
        <taxon>Pseudomonadati</taxon>
        <taxon>Pseudomonadota</taxon>
        <taxon>Gammaproteobacteria</taxon>
        <taxon>Alteromonadales</taxon>
        <taxon>Idiomarinaceae</taxon>
        <taxon>Pseudidiomarina</taxon>
    </lineage>
</organism>
<dbReference type="PANTHER" id="PTHR33121">
    <property type="entry name" value="CYCLIC DI-GMP PHOSPHODIESTERASE PDEF"/>
    <property type="match status" value="1"/>
</dbReference>
<dbReference type="Gene3D" id="3.30.70.270">
    <property type="match status" value="1"/>
</dbReference>
<dbReference type="PANTHER" id="PTHR33121:SF71">
    <property type="entry name" value="OXYGEN SENSOR PROTEIN DOSP"/>
    <property type="match status" value="1"/>
</dbReference>
<keyword evidence="4" id="KW-1185">Reference proteome</keyword>
<dbReference type="InterPro" id="IPR029787">
    <property type="entry name" value="Nucleotide_cyclase"/>
</dbReference>
<dbReference type="GO" id="GO:0071111">
    <property type="term" value="F:cyclic-guanylate-specific phosphodiesterase activity"/>
    <property type="evidence" value="ECO:0007669"/>
    <property type="project" value="InterPro"/>
</dbReference>
<dbReference type="CDD" id="cd01949">
    <property type="entry name" value="GGDEF"/>
    <property type="match status" value="1"/>
</dbReference>
<keyword evidence="1" id="KW-0472">Membrane</keyword>
<feature type="transmembrane region" description="Helical" evidence="1">
    <location>
        <begin position="72"/>
        <end position="89"/>
    </location>
</feature>
<dbReference type="Pfam" id="PF00990">
    <property type="entry name" value="GGDEF"/>
    <property type="match status" value="1"/>
</dbReference>
<dbReference type="InterPro" id="IPR043128">
    <property type="entry name" value="Rev_trsase/Diguanyl_cyclase"/>
</dbReference>
<reference evidence="4" key="1">
    <citation type="journal article" date="2018" name="Front. Microbiol.">
        <title>Genome-Based Analysis Reveals the Taxonomy and Diversity of the Family Idiomarinaceae.</title>
        <authorList>
            <person name="Liu Y."/>
            <person name="Lai Q."/>
            <person name="Shao Z."/>
        </authorList>
    </citation>
    <scope>NUCLEOTIDE SEQUENCE [LARGE SCALE GENOMIC DNA]</scope>
    <source>
        <strain evidence="4">c121</strain>
    </source>
</reference>
<dbReference type="SMART" id="SM00267">
    <property type="entry name" value="GGDEF"/>
    <property type="match status" value="1"/>
</dbReference>
<comment type="caution">
    <text evidence="3">The sequence shown here is derived from an EMBL/GenBank/DDBJ whole genome shotgun (WGS) entry which is preliminary data.</text>
</comment>
<proteinExistence type="predicted"/>
<protein>
    <submittedName>
        <fullName evidence="3">GGDEF domain-containing protein</fullName>
    </submittedName>
</protein>
<dbReference type="InterPro" id="IPR050706">
    <property type="entry name" value="Cyclic-di-GMP_PDE-like"/>
</dbReference>
<keyword evidence="1" id="KW-0812">Transmembrane</keyword>
<evidence type="ECO:0000313" key="4">
    <source>
        <dbReference type="Proteomes" id="UP000287022"/>
    </source>
</evidence>
<feature type="domain" description="GGDEF" evidence="2">
    <location>
        <begin position="176"/>
        <end position="299"/>
    </location>
</feature>
<dbReference type="RefSeq" id="WP_051206963.1">
    <property type="nucleotide sequence ID" value="NZ_PIQE01000002.1"/>
</dbReference>
<sequence>MLRYHPFTDWRFPLTLLGCLIAYLLAQHFGELKALIEVDFLDVMGEGSTLLLAMLGMTIVLSARPDGKVTSLLYLGTLLLILSLSLDLLDEFFAYPVEVRIMSWLESLPLPIGLLILCRGLYGWHQEQRIIERQLKSREHVLREHQWLDPLTVLYTKPYFEHVLTRELCQHHYKGLPLTLVHMNIKGFARINRVHGSGFGDALLQRISEIMLALLREQDVLCRDHSDRFLMLFPGLETPLATELLQHLEQALHKELALEHCLHFEFRAHTVTEADAHAALQALYLQPPKRHDNAAVVNC</sequence>
<feature type="transmembrane region" description="Helical" evidence="1">
    <location>
        <begin position="40"/>
        <end position="60"/>
    </location>
</feature>
<keyword evidence="1" id="KW-1133">Transmembrane helix</keyword>
<dbReference type="SUPFAM" id="SSF55073">
    <property type="entry name" value="Nucleotide cyclase"/>
    <property type="match status" value="1"/>
</dbReference>
<evidence type="ECO:0000256" key="1">
    <source>
        <dbReference type="SAM" id="Phobius"/>
    </source>
</evidence>
<accession>A0A432Z4B5</accession>
<evidence type="ECO:0000259" key="2">
    <source>
        <dbReference type="PROSITE" id="PS50887"/>
    </source>
</evidence>
<feature type="transmembrane region" description="Helical" evidence="1">
    <location>
        <begin position="101"/>
        <end position="122"/>
    </location>
</feature>
<evidence type="ECO:0000313" key="3">
    <source>
        <dbReference type="EMBL" id="RUO72705.1"/>
    </source>
</evidence>
<gene>
    <name evidence="3" type="ORF">CWI80_09185</name>
</gene>
<name>A0A432Z4B5_9GAMM</name>
<dbReference type="EMBL" id="PIQE01000002">
    <property type="protein sequence ID" value="RUO72705.1"/>
    <property type="molecule type" value="Genomic_DNA"/>
</dbReference>
<dbReference type="PROSITE" id="PS50887">
    <property type="entry name" value="GGDEF"/>
    <property type="match status" value="1"/>
</dbReference>
<dbReference type="AlphaFoldDB" id="A0A432Z4B5"/>
<dbReference type="Proteomes" id="UP000287022">
    <property type="component" value="Unassembled WGS sequence"/>
</dbReference>
<dbReference type="NCBIfam" id="TIGR00254">
    <property type="entry name" value="GGDEF"/>
    <property type="match status" value="1"/>
</dbReference>
<dbReference type="STRING" id="1122124.GCA_000423165_02297"/>